<gene>
    <name evidence="3" type="ORF">GCM10011401_04750</name>
</gene>
<dbReference type="Gene3D" id="3.40.190.150">
    <property type="entry name" value="Bordetella uptake gene, domain 1"/>
    <property type="match status" value="1"/>
</dbReference>
<dbReference type="InterPro" id="IPR005064">
    <property type="entry name" value="BUG"/>
</dbReference>
<dbReference type="PANTHER" id="PTHR42928:SF5">
    <property type="entry name" value="BLR1237 PROTEIN"/>
    <property type="match status" value="1"/>
</dbReference>
<dbReference type="InterPro" id="IPR042100">
    <property type="entry name" value="Bug_dom1"/>
</dbReference>
<keyword evidence="2" id="KW-0732">Signal</keyword>
<dbReference type="Pfam" id="PF03401">
    <property type="entry name" value="TctC"/>
    <property type="match status" value="1"/>
</dbReference>
<reference evidence="3" key="2">
    <citation type="submission" date="2020-09" db="EMBL/GenBank/DDBJ databases">
        <authorList>
            <person name="Sun Q."/>
            <person name="Zhou Y."/>
        </authorList>
    </citation>
    <scope>NUCLEOTIDE SEQUENCE</scope>
    <source>
        <strain evidence="3">CGMCC 1.15388</strain>
    </source>
</reference>
<dbReference type="PANTHER" id="PTHR42928">
    <property type="entry name" value="TRICARBOXYLATE-BINDING PROTEIN"/>
    <property type="match status" value="1"/>
</dbReference>
<accession>A0A917ALQ8</accession>
<evidence type="ECO:0000256" key="1">
    <source>
        <dbReference type="ARBA" id="ARBA00006987"/>
    </source>
</evidence>
<proteinExistence type="inferred from homology"/>
<keyword evidence="4" id="KW-1185">Reference proteome</keyword>
<feature type="chain" id="PRO_5037839548" evidence="2">
    <location>
        <begin position="24"/>
        <end position="332"/>
    </location>
</feature>
<feature type="signal peptide" evidence="2">
    <location>
        <begin position="1"/>
        <end position="23"/>
    </location>
</feature>
<dbReference type="RefSeq" id="WP_188682538.1">
    <property type="nucleotide sequence ID" value="NZ_BMIS01000002.1"/>
</dbReference>
<evidence type="ECO:0000313" key="4">
    <source>
        <dbReference type="Proteomes" id="UP000633136"/>
    </source>
</evidence>
<comment type="caution">
    <text evidence="3">The sequence shown here is derived from an EMBL/GenBank/DDBJ whole genome shotgun (WGS) entry which is preliminary data.</text>
</comment>
<reference evidence="3" key="1">
    <citation type="journal article" date="2014" name="Int. J. Syst. Evol. Microbiol.">
        <title>Complete genome sequence of Corynebacterium casei LMG S-19264T (=DSM 44701T), isolated from a smear-ripened cheese.</title>
        <authorList>
            <consortium name="US DOE Joint Genome Institute (JGI-PGF)"/>
            <person name="Walter F."/>
            <person name="Albersmeier A."/>
            <person name="Kalinowski J."/>
            <person name="Ruckert C."/>
        </authorList>
    </citation>
    <scope>NUCLEOTIDE SEQUENCE</scope>
    <source>
        <strain evidence="3">CGMCC 1.15388</strain>
    </source>
</reference>
<evidence type="ECO:0000313" key="3">
    <source>
        <dbReference type="EMBL" id="GGE60921.1"/>
    </source>
</evidence>
<evidence type="ECO:0000256" key="2">
    <source>
        <dbReference type="SAM" id="SignalP"/>
    </source>
</evidence>
<dbReference type="AlphaFoldDB" id="A0A917ALQ8"/>
<dbReference type="PIRSF" id="PIRSF017082">
    <property type="entry name" value="YflP"/>
    <property type="match status" value="1"/>
</dbReference>
<dbReference type="SUPFAM" id="SSF53850">
    <property type="entry name" value="Periplasmic binding protein-like II"/>
    <property type="match status" value="1"/>
</dbReference>
<comment type="similarity">
    <text evidence="1">Belongs to the UPF0065 (bug) family.</text>
</comment>
<organism evidence="3 4">
    <name type="scientific">Nesterenkonia cremea</name>
    <dbReference type="NCBI Taxonomy" id="1882340"/>
    <lineage>
        <taxon>Bacteria</taxon>
        <taxon>Bacillati</taxon>
        <taxon>Actinomycetota</taxon>
        <taxon>Actinomycetes</taxon>
        <taxon>Micrococcales</taxon>
        <taxon>Micrococcaceae</taxon>
        <taxon>Nesterenkonia</taxon>
    </lineage>
</organism>
<dbReference type="Gene3D" id="3.40.190.10">
    <property type="entry name" value="Periplasmic binding protein-like II"/>
    <property type="match status" value="1"/>
</dbReference>
<dbReference type="EMBL" id="BMIS01000002">
    <property type="protein sequence ID" value="GGE60921.1"/>
    <property type="molecule type" value="Genomic_DNA"/>
</dbReference>
<dbReference type="Proteomes" id="UP000633136">
    <property type="component" value="Unassembled WGS sequence"/>
</dbReference>
<dbReference type="CDD" id="cd07012">
    <property type="entry name" value="PBP2_Bug_TTT"/>
    <property type="match status" value="1"/>
</dbReference>
<protein>
    <submittedName>
        <fullName evidence="3">ABC transporter substrate-binding protein</fullName>
    </submittedName>
</protein>
<sequence length="332" mass="35391">MPKTGPLSALTLAAALVALSACAEGDVEVTAQDDFPNTGIEMVIPYPPGGGSDELFRMMARHASEELGVEITPTNVDGATATVGSRQVLDSTPDGYTILASHQVISGAYHNEIVDYGFESFEPIALGTVTPHLPSISTEFAQEHGIEDLQDFLDHVEANPDDVNWGFTTGSEDHYSIAAILDGAGLDPGSLNYVNYDGTGPQYAGVVAGEIQGMTGDYASAQGYIEDGSLMPLGIVAEDRDDNLPELLTVEEQGVDHTLTVDRGFFAPEGTPEEHIEVIAEAFEAAINSPDFQEEVEAAGSYAHFLGPEEYQDHLDDLDEAMASLADEMQEF</sequence>
<dbReference type="PROSITE" id="PS51257">
    <property type="entry name" value="PROKAR_LIPOPROTEIN"/>
    <property type="match status" value="1"/>
</dbReference>
<name>A0A917ALQ8_9MICC</name>